<dbReference type="RefSeq" id="WP_196149609.1">
    <property type="nucleotide sequence ID" value="NZ_JADMLG010000004.1"/>
</dbReference>
<keyword evidence="2" id="KW-1185">Reference proteome</keyword>
<dbReference type="AlphaFoldDB" id="A0A931N322"/>
<protein>
    <submittedName>
        <fullName evidence="1">Uncharacterized protein</fullName>
    </submittedName>
</protein>
<proteinExistence type="predicted"/>
<organism evidence="1 2">
    <name type="scientific">Nocardia bovistercoris</name>
    <dbReference type="NCBI Taxonomy" id="2785916"/>
    <lineage>
        <taxon>Bacteria</taxon>
        <taxon>Bacillati</taxon>
        <taxon>Actinomycetota</taxon>
        <taxon>Actinomycetes</taxon>
        <taxon>Mycobacteriales</taxon>
        <taxon>Nocardiaceae</taxon>
        <taxon>Nocardia</taxon>
    </lineage>
</organism>
<dbReference type="EMBL" id="JADMLG010000004">
    <property type="protein sequence ID" value="MBH0777307.1"/>
    <property type="molecule type" value="Genomic_DNA"/>
</dbReference>
<gene>
    <name evidence="1" type="ORF">IT779_13560</name>
</gene>
<sequence length="154" mass="16413">MADYQAVAAARERECRIQARAYSIWLSALQPANIVLKVGAAVLSAVAGAAVLAGKAGNVPGCLALASAVFTVIHTRLDCDVHQAECRRLRSAYDAQAYRYRSLRDLGEPAELHGGVSELDTSLASIRAEAKANAPNWAVDRATRRELATAVIQP</sequence>
<evidence type="ECO:0000313" key="2">
    <source>
        <dbReference type="Proteomes" id="UP000655751"/>
    </source>
</evidence>
<dbReference type="Proteomes" id="UP000655751">
    <property type="component" value="Unassembled WGS sequence"/>
</dbReference>
<evidence type="ECO:0000313" key="1">
    <source>
        <dbReference type="EMBL" id="MBH0777307.1"/>
    </source>
</evidence>
<accession>A0A931N322</accession>
<reference evidence="1" key="1">
    <citation type="submission" date="2020-11" db="EMBL/GenBank/DDBJ databases">
        <title>Nocardia NEAU-351.nov., a novel actinomycete isolated from the cow dung.</title>
        <authorList>
            <person name="Zhang X."/>
        </authorList>
    </citation>
    <scope>NUCLEOTIDE SEQUENCE</scope>
    <source>
        <strain evidence="1">NEAU-351</strain>
    </source>
</reference>
<comment type="caution">
    <text evidence="1">The sequence shown here is derived from an EMBL/GenBank/DDBJ whole genome shotgun (WGS) entry which is preliminary data.</text>
</comment>
<name>A0A931N322_9NOCA</name>